<feature type="region of interest" description="Disordered" evidence="1">
    <location>
        <begin position="292"/>
        <end position="318"/>
    </location>
</feature>
<protein>
    <submittedName>
        <fullName evidence="3">Uncharacterized protein</fullName>
    </submittedName>
</protein>
<gene>
    <name evidence="3" type="ORF">IWQ60_008286</name>
</gene>
<feature type="signal peptide" evidence="2">
    <location>
        <begin position="1"/>
        <end position="22"/>
    </location>
</feature>
<feature type="region of interest" description="Disordered" evidence="1">
    <location>
        <begin position="140"/>
        <end position="162"/>
    </location>
</feature>
<organism evidence="3 4">
    <name type="scientific">Tieghemiomyces parasiticus</name>
    <dbReference type="NCBI Taxonomy" id="78921"/>
    <lineage>
        <taxon>Eukaryota</taxon>
        <taxon>Fungi</taxon>
        <taxon>Fungi incertae sedis</taxon>
        <taxon>Zoopagomycota</taxon>
        <taxon>Kickxellomycotina</taxon>
        <taxon>Dimargaritomycetes</taxon>
        <taxon>Dimargaritales</taxon>
        <taxon>Dimargaritaceae</taxon>
        <taxon>Tieghemiomyces</taxon>
    </lineage>
</organism>
<feature type="compositionally biased region" description="Polar residues" evidence="1">
    <location>
        <begin position="364"/>
        <end position="379"/>
    </location>
</feature>
<feature type="compositionally biased region" description="Polar residues" evidence="1">
    <location>
        <begin position="506"/>
        <end position="523"/>
    </location>
</feature>
<evidence type="ECO:0000313" key="4">
    <source>
        <dbReference type="Proteomes" id="UP001150569"/>
    </source>
</evidence>
<dbReference type="Proteomes" id="UP001150569">
    <property type="component" value="Unassembled WGS sequence"/>
</dbReference>
<sequence length="555" mass="60235">MRVLFSWTLATLAWLSFDYIVAQPVLRVPLYSSSTVEEVLGVLVNDPGTPAKTSMYYIPFCYSGITGCGRNYEQTWATESRQSETAETVSSKPDTIVEADKDTNIVKSSQHMVPGSKADAPTAHPEFDFLLLNDQAYSEDDDTVAASTSEDETRPEGPIGTLGAAPLIAKAHVDPATLSPSDSILALQPDHVHRPTGEPPAMDTSPNFLMIQGDPEGENQETGITLSAKYASARAHTHTKVQPGPKQWSSVEILPTFMVLQSDLEVNSPSNEATHAAMHPSVMAHTHAKLYPDREEQPSSKSPPAFLALQSGSEDGNQVIDSTRAVVHTPDKVHTHAKLQPESKQWSSVETLPTFLVLQCDPEGNSSSNEATHAATNPSAMAHTHAKLCPDREEQPSSKSPPTFLELQGNPQANHRVVTHIPVRIHTHAKLHIGQPTPDYFDGMTDLWPEVEQKPLEQPQDNTITVESAVTTMGKLTHVTDSLQLPATPPVSHPEPPVTPPVSIVQRSQNPVVRSRPSTKFPESSSSANSINSSWGYSWLSRGSNYRGGGGDFMP</sequence>
<comment type="caution">
    <text evidence="3">The sequence shown here is derived from an EMBL/GenBank/DDBJ whole genome shotgun (WGS) entry which is preliminary data.</text>
</comment>
<keyword evidence="4" id="KW-1185">Reference proteome</keyword>
<keyword evidence="2" id="KW-0732">Signal</keyword>
<dbReference type="AlphaFoldDB" id="A0A9W7ZSV0"/>
<name>A0A9W7ZSV0_9FUNG</name>
<reference evidence="3" key="1">
    <citation type="submission" date="2022-07" db="EMBL/GenBank/DDBJ databases">
        <title>Phylogenomic reconstructions and comparative analyses of Kickxellomycotina fungi.</title>
        <authorList>
            <person name="Reynolds N.K."/>
            <person name="Stajich J.E."/>
            <person name="Barry K."/>
            <person name="Grigoriev I.V."/>
            <person name="Crous P."/>
            <person name="Smith M.E."/>
        </authorList>
    </citation>
    <scope>NUCLEOTIDE SEQUENCE</scope>
    <source>
        <strain evidence="3">RSA 861</strain>
    </source>
</reference>
<evidence type="ECO:0000256" key="2">
    <source>
        <dbReference type="SAM" id="SignalP"/>
    </source>
</evidence>
<dbReference type="EMBL" id="JANBPT010000608">
    <property type="protein sequence ID" value="KAJ1915903.1"/>
    <property type="molecule type" value="Genomic_DNA"/>
</dbReference>
<evidence type="ECO:0000313" key="3">
    <source>
        <dbReference type="EMBL" id="KAJ1915903.1"/>
    </source>
</evidence>
<evidence type="ECO:0000256" key="1">
    <source>
        <dbReference type="SAM" id="MobiDB-lite"/>
    </source>
</evidence>
<feature type="region of interest" description="Disordered" evidence="1">
    <location>
        <begin position="487"/>
        <end position="532"/>
    </location>
</feature>
<feature type="chain" id="PRO_5040955258" evidence="2">
    <location>
        <begin position="23"/>
        <end position="555"/>
    </location>
</feature>
<proteinExistence type="predicted"/>
<accession>A0A9W7ZSV0</accession>
<feature type="region of interest" description="Disordered" evidence="1">
    <location>
        <begin position="361"/>
        <end position="408"/>
    </location>
</feature>
<feature type="compositionally biased region" description="Pro residues" evidence="1">
    <location>
        <begin position="487"/>
        <end position="500"/>
    </location>
</feature>